<dbReference type="RefSeq" id="WP_311723993.1">
    <property type="nucleotide sequence ID" value="NZ_JAVRFD010000005.1"/>
</dbReference>
<comment type="caution">
    <text evidence="1">The sequence shown here is derived from an EMBL/GenBank/DDBJ whole genome shotgun (WGS) entry which is preliminary data.</text>
</comment>
<dbReference type="Proteomes" id="UP001180754">
    <property type="component" value="Unassembled WGS sequence"/>
</dbReference>
<name>A0ABU2XDM5_9ACTN</name>
<gene>
    <name evidence="1" type="ORF">RND15_12775</name>
</gene>
<sequence length="212" mass="22554">MADSNDNQKRVTIALKSVYCVDTEDITGADELYVAGGAGTGPRSGAKHKAILTKAIDINSGQQKILSGDEYVIFDDNVYVDDFVELGLEFRDQDFSENDFNAKYVALVSALTGAIGTAVGSLATPAVGAVAGAILAATPPALISVLASIDKDDVLGTVQKRVNVAAYPDGRSGPFKWKFSDRKPNIVEETGLLAWSDWDYEVSYVIDVSPAQ</sequence>
<keyword evidence="2" id="KW-1185">Reference proteome</keyword>
<proteinExistence type="predicted"/>
<protein>
    <recommendedName>
        <fullName evidence="3">Tail protein</fullName>
    </recommendedName>
</protein>
<dbReference type="EMBL" id="JAVRFD010000005">
    <property type="protein sequence ID" value="MDT0543584.1"/>
    <property type="molecule type" value="Genomic_DNA"/>
</dbReference>
<evidence type="ECO:0008006" key="3">
    <source>
        <dbReference type="Google" id="ProtNLM"/>
    </source>
</evidence>
<accession>A0ABU2XDM5</accession>
<evidence type="ECO:0000313" key="2">
    <source>
        <dbReference type="Proteomes" id="UP001180754"/>
    </source>
</evidence>
<evidence type="ECO:0000313" key="1">
    <source>
        <dbReference type="EMBL" id="MDT0543584.1"/>
    </source>
</evidence>
<organism evidence="1 2">
    <name type="scientific">Streptomyces lonegramiae</name>
    <dbReference type="NCBI Taxonomy" id="3075524"/>
    <lineage>
        <taxon>Bacteria</taxon>
        <taxon>Bacillati</taxon>
        <taxon>Actinomycetota</taxon>
        <taxon>Actinomycetes</taxon>
        <taxon>Kitasatosporales</taxon>
        <taxon>Streptomycetaceae</taxon>
        <taxon>Streptomyces</taxon>
    </lineage>
</organism>
<reference evidence="1" key="1">
    <citation type="submission" date="2024-05" db="EMBL/GenBank/DDBJ databases">
        <title>30 novel species of actinomycetes from the DSMZ collection.</title>
        <authorList>
            <person name="Nouioui I."/>
        </authorList>
    </citation>
    <scope>NUCLEOTIDE SEQUENCE</scope>
    <source>
        <strain evidence="1">DSM 41529</strain>
    </source>
</reference>